<reference evidence="11 12" key="1">
    <citation type="submission" date="2023-07" db="EMBL/GenBank/DDBJ databases">
        <title>Genomic Encyclopedia of Type Strains, Phase IV (KMG-IV): sequencing the most valuable type-strain genomes for metagenomic binning, comparative biology and taxonomic classification.</title>
        <authorList>
            <person name="Goeker M."/>
        </authorList>
    </citation>
    <scope>NUCLEOTIDE SEQUENCE [LARGE SCALE GENOMIC DNA]</scope>
    <source>
        <strain evidence="11 12">DSM 19092</strain>
    </source>
</reference>
<evidence type="ECO:0000256" key="5">
    <source>
        <dbReference type="ARBA" id="ARBA00022723"/>
    </source>
</evidence>
<sequence length="381" mass="44304">MPKAVYIHIPFCEQICHYCDFNKFYIQYQPVDEYLTALYKEMQASFKRYSHNRIRTIFIGGGTPTALTAEQLDHLMNWIHELLDMRHIEEFTVEANPDNLTADKLSVLKNAHVNRLSIGVQTFQEDLLKKIGRTHTNEVVFKALKRAKKYGFDNLSIDLIYGLPGQSIKDFKKTLETALSLDLQHYSSYSLILEPKTVFYNLWRKGKLTLPPQEEEAAMYEMLMEKMEQKGFHQYEISNFACKGYESKHNLTYWNNEEYFGFGAGAHSYVNGVRRANIGPLKKYITSIERSGYAYLEEHEVTLAEKMEEQLFLGLRKTEGVSFNMFEQKFAKPLYSVFGEQIEAQKKKGLLFEKDGYIFLTHKGKLLGNEVFQAFLSVLNN</sequence>
<dbReference type="SMART" id="SM00729">
    <property type="entry name" value="Elp3"/>
    <property type="match status" value="1"/>
</dbReference>
<keyword evidence="8 9" id="KW-0143">Chaperone</keyword>
<evidence type="ECO:0000256" key="9">
    <source>
        <dbReference type="RuleBase" id="RU364116"/>
    </source>
</evidence>
<dbReference type="RefSeq" id="WP_419151100.1">
    <property type="nucleotide sequence ID" value="NZ_JAUSTR010000001.1"/>
</dbReference>
<evidence type="ECO:0000256" key="3">
    <source>
        <dbReference type="ARBA" id="ARBA00022617"/>
    </source>
</evidence>
<keyword evidence="6 9" id="KW-0408">Iron</keyword>
<dbReference type="SFLD" id="SFLDF00562">
    <property type="entry name" value="HemN-like__clustered_with_heat"/>
    <property type="match status" value="1"/>
</dbReference>
<dbReference type="InterPro" id="IPR004559">
    <property type="entry name" value="HemW-like"/>
</dbReference>
<keyword evidence="7 9" id="KW-0411">Iron-sulfur</keyword>
<dbReference type="GO" id="GO:0051989">
    <property type="term" value="F:coproporphyrinogen dehydrogenase activity"/>
    <property type="evidence" value="ECO:0007669"/>
    <property type="project" value="UniProtKB-EC"/>
</dbReference>
<keyword evidence="9" id="KW-0963">Cytoplasm</keyword>
<evidence type="ECO:0000256" key="6">
    <source>
        <dbReference type="ARBA" id="ARBA00023004"/>
    </source>
</evidence>
<dbReference type="PANTHER" id="PTHR13932">
    <property type="entry name" value="COPROPORPHYRINIGEN III OXIDASE"/>
    <property type="match status" value="1"/>
</dbReference>
<name>A0ABT9VK46_9BACI</name>
<dbReference type="InterPro" id="IPR010723">
    <property type="entry name" value="HemN_C"/>
</dbReference>
<gene>
    <name evidence="11" type="ORF">J2S06_000354</name>
</gene>
<comment type="subcellular location">
    <subcellularLocation>
        <location evidence="9">Cytoplasm</location>
    </subcellularLocation>
</comment>
<comment type="caution">
    <text evidence="11">The sequence shown here is derived from an EMBL/GenBank/DDBJ whole genome shotgun (WGS) entry which is preliminary data.</text>
</comment>
<evidence type="ECO:0000313" key="11">
    <source>
        <dbReference type="EMBL" id="MDQ0161284.1"/>
    </source>
</evidence>
<keyword evidence="5 9" id="KW-0479">Metal-binding</keyword>
<evidence type="ECO:0000256" key="4">
    <source>
        <dbReference type="ARBA" id="ARBA00022691"/>
    </source>
</evidence>
<dbReference type="SFLD" id="SFLDG01065">
    <property type="entry name" value="anaerobic_coproporphyrinogen-I"/>
    <property type="match status" value="1"/>
</dbReference>
<comment type="function">
    <text evidence="9">Probably acts as a heme chaperone, transferring heme to an unknown acceptor. Binds one molecule of heme per monomer, possibly covalently. Binds 1 [4Fe-4S] cluster. The cluster is coordinated with 3 cysteines and an exchangeable S-adenosyl-L-methionine.</text>
</comment>
<protein>
    <recommendedName>
        <fullName evidence="2 9">Heme chaperone HemW</fullName>
    </recommendedName>
</protein>
<accession>A0ABT9VK46</accession>
<dbReference type="SUPFAM" id="SSF102114">
    <property type="entry name" value="Radical SAM enzymes"/>
    <property type="match status" value="1"/>
</dbReference>
<proteinExistence type="inferred from homology"/>
<dbReference type="Gene3D" id="3.20.20.70">
    <property type="entry name" value="Aldolase class I"/>
    <property type="match status" value="1"/>
</dbReference>
<keyword evidence="12" id="KW-1185">Reference proteome</keyword>
<keyword evidence="9" id="KW-0004">4Fe-4S</keyword>
<dbReference type="Pfam" id="PF06969">
    <property type="entry name" value="HemN_C"/>
    <property type="match status" value="1"/>
</dbReference>
<keyword evidence="3 9" id="KW-0349">Heme</keyword>
<dbReference type="InterPro" id="IPR013785">
    <property type="entry name" value="Aldolase_TIM"/>
</dbReference>
<feature type="domain" description="Radical SAM core" evidence="10">
    <location>
        <begin position="1"/>
        <end position="233"/>
    </location>
</feature>
<dbReference type="SFLD" id="SFLDG01082">
    <property type="entry name" value="B12-binding_domain_containing"/>
    <property type="match status" value="1"/>
</dbReference>
<organism evidence="11 12">
    <name type="scientific">Aeribacillus alveayuensis</name>
    <dbReference type="NCBI Taxonomy" id="279215"/>
    <lineage>
        <taxon>Bacteria</taxon>
        <taxon>Bacillati</taxon>
        <taxon>Bacillota</taxon>
        <taxon>Bacilli</taxon>
        <taxon>Bacillales</taxon>
        <taxon>Bacillaceae</taxon>
        <taxon>Aeribacillus</taxon>
    </lineage>
</organism>
<keyword evidence="4 9" id="KW-0949">S-adenosyl-L-methionine</keyword>
<dbReference type="NCBIfam" id="TIGR00539">
    <property type="entry name" value="hemN_rel"/>
    <property type="match status" value="1"/>
</dbReference>
<evidence type="ECO:0000256" key="1">
    <source>
        <dbReference type="ARBA" id="ARBA00006100"/>
    </source>
</evidence>
<dbReference type="InterPro" id="IPR058240">
    <property type="entry name" value="rSAM_sf"/>
</dbReference>
<dbReference type="Pfam" id="PF04055">
    <property type="entry name" value="Radical_SAM"/>
    <property type="match status" value="1"/>
</dbReference>
<dbReference type="InterPro" id="IPR007197">
    <property type="entry name" value="rSAM"/>
</dbReference>
<dbReference type="PROSITE" id="PS51918">
    <property type="entry name" value="RADICAL_SAM"/>
    <property type="match status" value="1"/>
</dbReference>
<dbReference type="PANTHER" id="PTHR13932:SF5">
    <property type="entry name" value="RADICAL S-ADENOSYL METHIONINE DOMAIN-CONTAINING PROTEIN 1, MITOCHONDRIAL"/>
    <property type="match status" value="1"/>
</dbReference>
<evidence type="ECO:0000256" key="8">
    <source>
        <dbReference type="ARBA" id="ARBA00023186"/>
    </source>
</evidence>
<evidence type="ECO:0000259" key="10">
    <source>
        <dbReference type="PROSITE" id="PS51918"/>
    </source>
</evidence>
<keyword evidence="11" id="KW-0560">Oxidoreductase</keyword>
<dbReference type="EMBL" id="JAUSTR010000001">
    <property type="protein sequence ID" value="MDQ0161284.1"/>
    <property type="molecule type" value="Genomic_DNA"/>
</dbReference>
<dbReference type="SFLD" id="SFLDF00288">
    <property type="entry name" value="HemN-like__clustered_with_nucl"/>
    <property type="match status" value="1"/>
</dbReference>
<dbReference type="Proteomes" id="UP001225646">
    <property type="component" value="Unassembled WGS sequence"/>
</dbReference>
<evidence type="ECO:0000313" key="12">
    <source>
        <dbReference type="Proteomes" id="UP001225646"/>
    </source>
</evidence>
<evidence type="ECO:0000256" key="7">
    <source>
        <dbReference type="ARBA" id="ARBA00023014"/>
    </source>
</evidence>
<dbReference type="InterPro" id="IPR006638">
    <property type="entry name" value="Elp3/MiaA/NifB-like_rSAM"/>
</dbReference>
<dbReference type="SFLD" id="SFLDS00029">
    <property type="entry name" value="Radical_SAM"/>
    <property type="match status" value="1"/>
</dbReference>
<evidence type="ECO:0000256" key="2">
    <source>
        <dbReference type="ARBA" id="ARBA00017228"/>
    </source>
</evidence>
<dbReference type="InterPro" id="IPR034505">
    <property type="entry name" value="Coproporphyrinogen-III_oxidase"/>
</dbReference>
<comment type="similarity">
    <text evidence="1">Belongs to the anaerobic coproporphyrinogen-III oxidase family. HemW subfamily.</text>
</comment>